<name>A0A2S9QHR7_9HYPH</name>
<dbReference type="Proteomes" id="UP000237682">
    <property type="component" value="Unassembled WGS sequence"/>
</dbReference>
<sequence length="65" mass="7068">MQYQATVTLIPFPEAFGPAGDDSAHRIDHSAMRRDAAKRRRVFGSANLVKDITVRAGLKASPTLS</sequence>
<reference evidence="1 2" key="1">
    <citation type="submission" date="2018-02" db="EMBL/GenBank/DDBJ databases">
        <title>Whole genome sequencing of endophytic bacterium.</title>
        <authorList>
            <person name="Eedara R."/>
            <person name="Podile A.R."/>
        </authorList>
    </citation>
    <scope>NUCLEOTIDE SEQUENCE [LARGE SCALE GENOMIC DNA]</scope>
    <source>
        <strain evidence="1 2">RP1T</strain>
    </source>
</reference>
<protein>
    <submittedName>
        <fullName evidence="1">Uncharacterized protein</fullName>
    </submittedName>
</protein>
<keyword evidence="2" id="KW-1185">Reference proteome</keyword>
<gene>
    <name evidence="1" type="ORF">C5L14_06330</name>
</gene>
<comment type="caution">
    <text evidence="1">The sequence shown here is derived from an EMBL/GenBank/DDBJ whole genome shotgun (WGS) entry which is preliminary data.</text>
</comment>
<evidence type="ECO:0000313" key="2">
    <source>
        <dbReference type="Proteomes" id="UP000237682"/>
    </source>
</evidence>
<evidence type="ECO:0000313" key="1">
    <source>
        <dbReference type="EMBL" id="PRH88830.1"/>
    </source>
</evidence>
<accession>A0A2S9QHR7</accession>
<proteinExistence type="predicted"/>
<dbReference type="AlphaFoldDB" id="A0A2S9QHR7"/>
<organism evidence="1 2">
    <name type="scientific">Labrys okinawensis</name>
    <dbReference type="NCBI Taxonomy" id="346911"/>
    <lineage>
        <taxon>Bacteria</taxon>
        <taxon>Pseudomonadati</taxon>
        <taxon>Pseudomonadota</taxon>
        <taxon>Alphaproteobacteria</taxon>
        <taxon>Hyphomicrobiales</taxon>
        <taxon>Xanthobacteraceae</taxon>
        <taxon>Labrys</taxon>
    </lineage>
</organism>
<dbReference type="EMBL" id="PUEJ01000002">
    <property type="protein sequence ID" value="PRH88830.1"/>
    <property type="molecule type" value="Genomic_DNA"/>
</dbReference>